<protein>
    <submittedName>
        <fullName evidence="1">Uncharacterized protein</fullName>
    </submittedName>
</protein>
<proteinExistence type="predicted"/>
<organism evidence="1">
    <name type="scientific">Arundo donax</name>
    <name type="common">Giant reed</name>
    <name type="synonym">Donax arundinaceus</name>
    <dbReference type="NCBI Taxonomy" id="35708"/>
    <lineage>
        <taxon>Eukaryota</taxon>
        <taxon>Viridiplantae</taxon>
        <taxon>Streptophyta</taxon>
        <taxon>Embryophyta</taxon>
        <taxon>Tracheophyta</taxon>
        <taxon>Spermatophyta</taxon>
        <taxon>Magnoliopsida</taxon>
        <taxon>Liliopsida</taxon>
        <taxon>Poales</taxon>
        <taxon>Poaceae</taxon>
        <taxon>PACMAD clade</taxon>
        <taxon>Arundinoideae</taxon>
        <taxon>Arundineae</taxon>
        <taxon>Arundo</taxon>
    </lineage>
</organism>
<name>A0A0A9A526_ARUDO</name>
<accession>A0A0A9A526</accession>
<dbReference type="EMBL" id="GBRH01255788">
    <property type="protein sequence ID" value="JAD42107.1"/>
    <property type="molecule type" value="Transcribed_RNA"/>
</dbReference>
<sequence>MHGPYIDCGSPITCQHSCLIS</sequence>
<reference evidence="1" key="2">
    <citation type="journal article" date="2015" name="Data Brief">
        <title>Shoot transcriptome of the giant reed, Arundo donax.</title>
        <authorList>
            <person name="Barrero R.A."/>
            <person name="Guerrero F.D."/>
            <person name="Moolhuijzen P."/>
            <person name="Goolsby J.A."/>
            <person name="Tidwell J."/>
            <person name="Bellgard S.E."/>
            <person name="Bellgard M.I."/>
        </authorList>
    </citation>
    <scope>NUCLEOTIDE SEQUENCE</scope>
    <source>
        <tissue evidence="1">Shoot tissue taken approximately 20 cm above the soil surface</tissue>
    </source>
</reference>
<evidence type="ECO:0000313" key="1">
    <source>
        <dbReference type="EMBL" id="JAD42107.1"/>
    </source>
</evidence>
<dbReference type="AlphaFoldDB" id="A0A0A9A526"/>
<reference evidence="1" key="1">
    <citation type="submission" date="2014-09" db="EMBL/GenBank/DDBJ databases">
        <authorList>
            <person name="Magalhaes I.L.F."/>
            <person name="Oliveira U."/>
            <person name="Santos F.R."/>
            <person name="Vidigal T.H.D.A."/>
            <person name="Brescovit A.D."/>
            <person name="Santos A.J."/>
        </authorList>
    </citation>
    <scope>NUCLEOTIDE SEQUENCE</scope>
    <source>
        <tissue evidence="1">Shoot tissue taken approximately 20 cm above the soil surface</tissue>
    </source>
</reference>